<comment type="caution">
    <text evidence="3">The sequence shown here is derived from an EMBL/GenBank/DDBJ whole genome shotgun (WGS) entry which is preliminary data.</text>
</comment>
<evidence type="ECO:0000313" key="4">
    <source>
        <dbReference type="Proteomes" id="UP000187455"/>
    </source>
</evidence>
<accession>A0A1R0H6V6</accession>
<keyword evidence="2" id="KW-0732">Signal</keyword>
<name>A0A1R0H6V6_9FUNG</name>
<dbReference type="OrthoDB" id="2245455at2759"/>
<dbReference type="EMBL" id="LSSL01000345">
    <property type="protein sequence ID" value="OLY84821.1"/>
    <property type="molecule type" value="Genomic_DNA"/>
</dbReference>
<sequence length="640" mass="71581">MDKNGSRSFRFLLTLALRKAQLAVSLDNRGQIRESIIAYKEAVDTLDSVLLQTQDVDSIQKLDHFIDLSIRTDNFSVDSGVYRSLMNNPEDLGSDPTSGFSQLSPNIAGEAPPFSSSEINIITDNNPFKSQSTKVDLITNGSSKDGFFEPKSNNMFNFNASQGSDRFSRISFDDENSNDLSFRLRKKDSGDSNPHGLNPIDLKVNEKSIDISNVAERLESVHISDFYTEPQSPFCHNSPNDKSSINYNIHTDKLNNPNIPSASNTEIGKGKNQVATDLSNHNRDSLLLESYKYSLNLNNTDIIDFSDPVVLDSDLKNFSQNDKSSPPSSDSSRNTVGSVIIHPNADNVQFDSEYSLFGDVMSPGGSGPLQKSISNILYYNYFYDKSDLNQNQDIIQSQNYSSASRDEITKLDISTIPNHASDFDLLSDLANNENSPLNPFTIVRLFLQSMETSGAFISPTMFISQKSWLQTGVRLSFIDHKISIVEQLISVLENFDDFGLPEIVYILSESSNNHQDDDHFTETDDIMRNKELLAIERLCKEASGTLKGLEGVMNSSRKSLSKRLKYISAVRSTKTFSNGLDMFKDSSSGSKMAVVGILDTDVLEDDESFYSEYGKDYNNGPSQYLLDNEQWRAKWHRMGE</sequence>
<evidence type="ECO:0000256" key="2">
    <source>
        <dbReference type="SAM" id="SignalP"/>
    </source>
</evidence>
<dbReference type="Proteomes" id="UP000187455">
    <property type="component" value="Unassembled WGS sequence"/>
</dbReference>
<gene>
    <name evidence="3" type="ORF">AYI68_g1007</name>
</gene>
<dbReference type="PANTHER" id="PTHR37327:SF1">
    <property type="entry name" value="MICROTUBULE INTERACTING AND TRANSPORT DOMAIN-CONTAINING PROTEIN"/>
    <property type="match status" value="1"/>
</dbReference>
<feature type="signal peptide" evidence="2">
    <location>
        <begin position="1"/>
        <end position="25"/>
    </location>
</feature>
<evidence type="ECO:0000256" key="1">
    <source>
        <dbReference type="SAM" id="MobiDB-lite"/>
    </source>
</evidence>
<evidence type="ECO:0008006" key="5">
    <source>
        <dbReference type="Google" id="ProtNLM"/>
    </source>
</evidence>
<dbReference type="PANTHER" id="PTHR37327">
    <property type="entry name" value="CHROMOSOME 1, WHOLE GENOME SHOTGUN SEQUENCE"/>
    <property type="match status" value="1"/>
</dbReference>
<organism evidence="3 4">
    <name type="scientific">Smittium mucronatum</name>
    <dbReference type="NCBI Taxonomy" id="133383"/>
    <lineage>
        <taxon>Eukaryota</taxon>
        <taxon>Fungi</taxon>
        <taxon>Fungi incertae sedis</taxon>
        <taxon>Zoopagomycota</taxon>
        <taxon>Kickxellomycotina</taxon>
        <taxon>Harpellomycetes</taxon>
        <taxon>Harpellales</taxon>
        <taxon>Legeriomycetaceae</taxon>
        <taxon>Smittium</taxon>
    </lineage>
</organism>
<reference evidence="3 4" key="1">
    <citation type="journal article" date="2016" name="Mol. Biol. Evol.">
        <title>Genome-Wide Survey of Gut Fungi (Harpellales) Reveals the First Horizontally Transferred Ubiquitin Gene from a Mosquito Host.</title>
        <authorList>
            <person name="Wang Y."/>
            <person name="White M.M."/>
            <person name="Kvist S."/>
            <person name="Moncalvo J.M."/>
        </authorList>
    </citation>
    <scope>NUCLEOTIDE SEQUENCE [LARGE SCALE GENOMIC DNA]</scope>
    <source>
        <strain evidence="3 4">ALG-7-W6</strain>
    </source>
</reference>
<proteinExistence type="predicted"/>
<feature type="chain" id="PRO_5010337922" description="MIT domain-containing protein" evidence="2">
    <location>
        <begin position="26"/>
        <end position="640"/>
    </location>
</feature>
<keyword evidence="4" id="KW-1185">Reference proteome</keyword>
<evidence type="ECO:0000313" key="3">
    <source>
        <dbReference type="EMBL" id="OLY84821.1"/>
    </source>
</evidence>
<feature type="region of interest" description="Disordered" evidence="1">
    <location>
        <begin position="317"/>
        <end position="337"/>
    </location>
</feature>
<dbReference type="AlphaFoldDB" id="A0A1R0H6V6"/>
<protein>
    <recommendedName>
        <fullName evidence="5">MIT domain-containing protein</fullName>
    </recommendedName>
</protein>